<feature type="domain" description="Metallo-beta-lactamase" evidence="2">
    <location>
        <begin position="153"/>
        <end position="353"/>
    </location>
</feature>
<dbReference type="PANTHER" id="PTHR15032">
    <property type="entry name" value="N-ACYL-PHOSPHATIDYLETHANOLAMINE-HYDROLYZING PHOSPHOLIPASE D"/>
    <property type="match status" value="1"/>
</dbReference>
<dbReference type="AlphaFoldDB" id="A0A066WHI2"/>
<organism evidence="3 4">
    <name type="scientific">Tilletiaria anomala (strain ATCC 24038 / CBS 436.72 / UBC 951)</name>
    <dbReference type="NCBI Taxonomy" id="1037660"/>
    <lineage>
        <taxon>Eukaryota</taxon>
        <taxon>Fungi</taxon>
        <taxon>Dikarya</taxon>
        <taxon>Basidiomycota</taxon>
        <taxon>Ustilaginomycotina</taxon>
        <taxon>Exobasidiomycetes</taxon>
        <taxon>Georgefischeriales</taxon>
        <taxon>Tilletiariaceae</taxon>
        <taxon>Tilletiaria</taxon>
    </lineage>
</organism>
<dbReference type="GO" id="GO:0070290">
    <property type="term" value="F:N-acylphosphatidylethanolamine-specific phospholipase D activity"/>
    <property type="evidence" value="ECO:0007669"/>
    <property type="project" value="TreeGrafter"/>
</dbReference>
<comment type="caution">
    <text evidence="3">The sequence shown here is derived from an EMBL/GenBank/DDBJ whole genome shotgun (WGS) entry which is preliminary data.</text>
</comment>
<keyword evidence="3" id="KW-0378">Hydrolase</keyword>
<proteinExistence type="predicted"/>
<dbReference type="GeneID" id="25262208"/>
<dbReference type="SUPFAM" id="SSF56281">
    <property type="entry name" value="Metallo-hydrolase/oxidoreductase"/>
    <property type="match status" value="1"/>
</dbReference>
<dbReference type="STRING" id="1037660.A0A066WHI2"/>
<evidence type="ECO:0000313" key="3">
    <source>
        <dbReference type="EMBL" id="KDN53447.1"/>
    </source>
</evidence>
<dbReference type="RefSeq" id="XP_013246286.1">
    <property type="nucleotide sequence ID" value="XM_013390832.1"/>
</dbReference>
<evidence type="ECO:0000313" key="4">
    <source>
        <dbReference type="Proteomes" id="UP000027361"/>
    </source>
</evidence>
<dbReference type="Gene3D" id="3.60.15.10">
    <property type="entry name" value="Ribonuclease Z/Hydroxyacylglutathione hydrolase-like"/>
    <property type="match status" value="1"/>
</dbReference>
<gene>
    <name evidence="3" type="ORF">K437DRAFT_218845</name>
</gene>
<dbReference type="GO" id="GO:0070291">
    <property type="term" value="P:N-acylethanolamine metabolic process"/>
    <property type="evidence" value="ECO:0007669"/>
    <property type="project" value="TreeGrafter"/>
</dbReference>
<dbReference type="Proteomes" id="UP000027361">
    <property type="component" value="Unassembled WGS sequence"/>
</dbReference>
<name>A0A066WHI2_TILAU</name>
<dbReference type="InterPro" id="IPR001279">
    <property type="entry name" value="Metallo-B-lactamas"/>
</dbReference>
<keyword evidence="4" id="KW-1185">Reference proteome</keyword>
<dbReference type="OMA" id="QHWTRRT"/>
<evidence type="ECO:0000259" key="2">
    <source>
        <dbReference type="Pfam" id="PF12706"/>
    </source>
</evidence>
<dbReference type="GO" id="GO:0005737">
    <property type="term" value="C:cytoplasm"/>
    <property type="evidence" value="ECO:0007669"/>
    <property type="project" value="TreeGrafter"/>
</dbReference>
<dbReference type="Pfam" id="PF12706">
    <property type="entry name" value="Lactamase_B_2"/>
    <property type="match status" value="1"/>
</dbReference>
<dbReference type="PANTHER" id="PTHR15032:SF4">
    <property type="entry name" value="N-ACYL-PHOSPHATIDYLETHANOLAMINE-HYDROLYZING PHOSPHOLIPASE D"/>
    <property type="match status" value="1"/>
</dbReference>
<accession>A0A066WHI2</accession>
<evidence type="ECO:0000256" key="1">
    <source>
        <dbReference type="SAM" id="MobiDB-lite"/>
    </source>
</evidence>
<dbReference type="EMBL" id="JMSN01000002">
    <property type="protein sequence ID" value="KDN53447.1"/>
    <property type="molecule type" value="Genomic_DNA"/>
</dbReference>
<dbReference type="OrthoDB" id="332863at2759"/>
<sequence>MALIKVQQNSRDAESIAPAFCRRSPPPHHQGADPTKAGFKSPWASARQLGLFSFLRTRLFDWNEKPLPPKEQLPAVRIVTFEATSGDASDIRFTWLGHASCHLQIPVLSGGTFTIITDPVLSRRCSPFSFAGPKRYTDACTTVDAIASSSAPGAWPDAIAISHNHYDHLDLATIKALISRPNGKPVPHIFCTLGVKAWFLSLGLSPDHVTELDWWDRRVVQRESDGARVRFTCTPAQHFSGRGLICDKTLWGGWALEILSQEEAKRGAKIWFAGDTGYRHVPRKGMSREEEDQIPSCPAFRELGDMMGPFDLALIPIGAYLPRVFMSNVHCSPSDAVRIHREVHSRKSFGIHWGVFRLTPEAPDEPPRLLKEEAALLGLPEDQFAVCEIGETVNVVVE</sequence>
<reference evidence="3 4" key="1">
    <citation type="submission" date="2014-05" db="EMBL/GenBank/DDBJ databases">
        <title>Draft genome sequence of a rare smut relative, Tilletiaria anomala UBC 951.</title>
        <authorList>
            <consortium name="DOE Joint Genome Institute"/>
            <person name="Toome M."/>
            <person name="Kuo A."/>
            <person name="Henrissat B."/>
            <person name="Lipzen A."/>
            <person name="Tritt A."/>
            <person name="Yoshinaga Y."/>
            <person name="Zane M."/>
            <person name="Barry K."/>
            <person name="Grigoriev I.V."/>
            <person name="Spatafora J.W."/>
            <person name="Aimea M.C."/>
        </authorList>
    </citation>
    <scope>NUCLEOTIDE SEQUENCE [LARGE SCALE GENOMIC DNA]</scope>
    <source>
        <strain evidence="3 4">UBC 951</strain>
    </source>
</reference>
<dbReference type="InterPro" id="IPR036866">
    <property type="entry name" value="RibonucZ/Hydroxyglut_hydro"/>
</dbReference>
<dbReference type="InParanoid" id="A0A066WHI2"/>
<dbReference type="HOGENOM" id="CLU_020884_2_0_1"/>
<protein>
    <submittedName>
        <fullName evidence="3">Metallo-hydrolase/oxidoreductase</fullName>
    </submittedName>
</protein>
<feature type="region of interest" description="Disordered" evidence="1">
    <location>
        <begin position="19"/>
        <end position="38"/>
    </location>
</feature>
<dbReference type="GO" id="GO:0070292">
    <property type="term" value="P:N-acylphosphatidylethanolamine metabolic process"/>
    <property type="evidence" value="ECO:0007669"/>
    <property type="project" value="TreeGrafter"/>
</dbReference>